<feature type="region of interest" description="Disordered" evidence="1">
    <location>
        <begin position="1"/>
        <end position="37"/>
    </location>
</feature>
<feature type="compositionally biased region" description="Polar residues" evidence="1">
    <location>
        <begin position="1"/>
        <end position="35"/>
    </location>
</feature>
<dbReference type="AlphaFoldDB" id="F8P2E2"/>
<reference evidence="2" key="1">
    <citation type="submission" date="2011-04" db="EMBL/GenBank/DDBJ databases">
        <title>Evolution of plant cell wall degrading machinery underlies the functional diversity of forest fungi.</title>
        <authorList>
            <consortium name="US DOE Joint Genome Institute (JGI-PGF)"/>
            <person name="Eastwood D.C."/>
            <person name="Floudas D."/>
            <person name="Binder M."/>
            <person name="Majcherczyk A."/>
            <person name="Schneider P."/>
            <person name="Aerts A."/>
            <person name="Asiegbu F.O."/>
            <person name="Baker S.E."/>
            <person name="Barry K."/>
            <person name="Bendiksby M."/>
            <person name="Blumentritt M."/>
            <person name="Coutinho P.M."/>
            <person name="Cullen D."/>
            <person name="Cullen D."/>
            <person name="Gathman A."/>
            <person name="Goodell B."/>
            <person name="Henrissat B."/>
            <person name="Ihrmark K."/>
            <person name="Kauserud H."/>
            <person name="Kohler A."/>
            <person name="LaButti K."/>
            <person name="Lapidus A."/>
            <person name="Lavin J.L."/>
            <person name="Lee Y.-H."/>
            <person name="Lindquist E."/>
            <person name="Lilly W."/>
            <person name="Lucas S."/>
            <person name="Morin E."/>
            <person name="Murat C."/>
            <person name="Oguiza J.A."/>
            <person name="Park J."/>
            <person name="Pisabarro A.G."/>
            <person name="Riley R."/>
            <person name="Rosling A."/>
            <person name="Salamov A."/>
            <person name="Schmidt O."/>
            <person name="Schmutz J."/>
            <person name="Skrede I."/>
            <person name="Stenlid J."/>
            <person name="Wiebenga A."/>
            <person name="Xie X."/>
            <person name="Kues U."/>
            <person name="Hibbett D.S."/>
            <person name="Hoffmeister D."/>
            <person name="Hogberg N."/>
            <person name="Martin F."/>
            <person name="Grigoriev I.V."/>
            <person name="Watkinson S.C."/>
        </authorList>
    </citation>
    <scope>NUCLEOTIDE SEQUENCE</scope>
    <source>
        <strain evidence="2">S7.9</strain>
    </source>
</reference>
<dbReference type="KEGG" id="sla:SERLADRAFT_416689"/>
<proteinExistence type="predicted"/>
<accession>F8P2E2</accession>
<organism>
    <name type="scientific">Serpula lacrymans var. lacrymans (strain S7.9)</name>
    <name type="common">Dry rot fungus</name>
    <dbReference type="NCBI Taxonomy" id="578457"/>
    <lineage>
        <taxon>Eukaryota</taxon>
        <taxon>Fungi</taxon>
        <taxon>Dikarya</taxon>
        <taxon>Basidiomycota</taxon>
        <taxon>Agaricomycotina</taxon>
        <taxon>Agaricomycetes</taxon>
        <taxon>Agaricomycetidae</taxon>
        <taxon>Boletales</taxon>
        <taxon>Coniophorineae</taxon>
        <taxon>Serpulaceae</taxon>
        <taxon>Serpula</taxon>
    </lineage>
</organism>
<name>F8P2E2_SERL9</name>
<dbReference type="RefSeq" id="XP_007320560.1">
    <property type="nucleotide sequence ID" value="XM_007320498.1"/>
</dbReference>
<dbReference type="EMBL" id="GL945436">
    <property type="protein sequence ID" value="EGO23320.1"/>
    <property type="molecule type" value="Genomic_DNA"/>
</dbReference>
<protein>
    <submittedName>
        <fullName evidence="2">Uncharacterized protein</fullName>
    </submittedName>
</protein>
<dbReference type="Proteomes" id="UP000008064">
    <property type="component" value="Unassembled WGS sequence"/>
</dbReference>
<dbReference type="GeneID" id="18813516"/>
<sequence length="340" mass="39372">MHNSGSQTQEATKGSNVMDPQSTARSFQSTPQSRVMTRVLRKHHRQSARTTLVAHKVGPPGLDANTGPSLSPGPGESIPENNKDDARFISMMEVAMLWAFPGLASLAQSVQSLHNQSGSPHYCQQKQKPAEIKQFKNIRSDVLAYNRGDENTTGPNREDIHFDMRGDMGSEWNKKIFQYLLEYLKQAKDKWCLPEAPDSYSEDLIIDKFNRVKLYWKAAQWQVNLNDEVETWQEVKKRLITQQEDRLNQARQRERQSNMVIKTKKHSGALDTIIWEWLKDMIDCLEEDIMSSEESNVERDDEGMVEKIYRVKVMFWQRNIEKELGIINNTRLQDVNLYLQ</sequence>
<gene>
    <name evidence="2" type="ORF">SERLADRAFT_416689</name>
</gene>
<dbReference type="HOGENOM" id="CLU_980600_0_0_1"/>
<dbReference type="OrthoDB" id="3269403at2759"/>
<evidence type="ECO:0000256" key="1">
    <source>
        <dbReference type="SAM" id="MobiDB-lite"/>
    </source>
</evidence>
<evidence type="ECO:0000313" key="2">
    <source>
        <dbReference type="EMBL" id="EGO23320.1"/>
    </source>
</evidence>
<feature type="region of interest" description="Disordered" evidence="1">
    <location>
        <begin position="56"/>
        <end position="82"/>
    </location>
</feature>